<keyword evidence="4" id="KW-1185">Reference proteome</keyword>
<dbReference type="AlphaFoldDB" id="A0A0D8BGD5"/>
<dbReference type="Proteomes" id="UP000032545">
    <property type="component" value="Unassembled WGS sequence"/>
</dbReference>
<feature type="region of interest" description="Disordered" evidence="1">
    <location>
        <begin position="48"/>
        <end position="69"/>
    </location>
</feature>
<keyword evidence="2" id="KW-0812">Transmembrane</keyword>
<feature type="transmembrane region" description="Helical" evidence="2">
    <location>
        <begin position="137"/>
        <end position="157"/>
    </location>
</feature>
<reference evidence="3 4" key="2">
    <citation type="journal article" date="2016" name="Genome Announc.">
        <title>Permanent Draft Genome Sequences for Two Variants of Frankia sp. Strain CpI1, the First Frankia Strain Isolated from Root Nodules of Comptonia peregrina.</title>
        <authorList>
            <person name="Oshone R."/>
            <person name="Hurst S.G.IV."/>
            <person name="Abebe-Akele F."/>
            <person name="Simpson S."/>
            <person name="Morris K."/>
            <person name="Thomas W.K."/>
            <person name="Tisa L.S."/>
        </authorList>
    </citation>
    <scope>NUCLEOTIDE SEQUENCE [LARGE SCALE GENOMIC DNA]</scope>
    <source>
        <strain evidence="4">CpI1-S</strain>
    </source>
</reference>
<feature type="transmembrane region" description="Helical" evidence="2">
    <location>
        <begin position="530"/>
        <end position="548"/>
    </location>
</feature>
<feature type="transmembrane region" description="Helical" evidence="2">
    <location>
        <begin position="73"/>
        <end position="90"/>
    </location>
</feature>
<evidence type="ECO:0000313" key="3">
    <source>
        <dbReference type="EMBL" id="KJE23130.1"/>
    </source>
</evidence>
<feature type="compositionally biased region" description="Basic and acidic residues" evidence="1">
    <location>
        <begin position="579"/>
        <end position="590"/>
    </location>
</feature>
<name>A0A0D8BGD5_9ACTN</name>
<dbReference type="PATRIC" id="fig|1502723.3.peg.1662"/>
<feature type="region of interest" description="Disordered" evidence="1">
    <location>
        <begin position="325"/>
        <end position="346"/>
    </location>
</feature>
<accession>A0A0D8BGD5</accession>
<dbReference type="EMBL" id="JYFN01000016">
    <property type="protein sequence ID" value="KJE23130.1"/>
    <property type="molecule type" value="Genomic_DNA"/>
</dbReference>
<comment type="caution">
    <text evidence="3">The sequence shown here is derived from an EMBL/GenBank/DDBJ whole genome shotgun (WGS) entry which is preliminary data.</text>
</comment>
<organism evidence="3 4">
    <name type="scientific">Frankia torreyi</name>
    <dbReference type="NCBI Taxonomy" id="1856"/>
    <lineage>
        <taxon>Bacteria</taxon>
        <taxon>Bacillati</taxon>
        <taxon>Actinomycetota</taxon>
        <taxon>Actinomycetes</taxon>
        <taxon>Frankiales</taxon>
        <taxon>Frankiaceae</taxon>
        <taxon>Frankia</taxon>
    </lineage>
</organism>
<feature type="transmembrane region" description="Helical" evidence="2">
    <location>
        <begin position="211"/>
        <end position="235"/>
    </location>
</feature>
<feature type="compositionally biased region" description="Low complexity" evidence="1">
    <location>
        <begin position="564"/>
        <end position="578"/>
    </location>
</feature>
<reference evidence="4" key="1">
    <citation type="submission" date="2015-02" db="EMBL/GenBank/DDBJ databases">
        <title>Draft Genome of Frankia sp. CpI1-S.</title>
        <authorList>
            <person name="Oshone R.T."/>
            <person name="Ngom M."/>
            <person name="Ghodhbane-Gtari F."/>
            <person name="Gtari M."/>
            <person name="Morris K."/>
            <person name="Thomas K."/>
            <person name="Sen A."/>
            <person name="Tisa L.S."/>
        </authorList>
    </citation>
    <scope>NUCLEOTIDE SEQUENCE [LARGE SCALE GENOMIC DNA]</scope>
    <source>
        <strain evidence="4">CpI1-S</strain>
    </source>
</reference>
<sequence length="590" mass="59694">MRTGVTRPHPLAVTGSIIRGTSGLFPLSPRRSGESVGRAPARLWHRAGMGLPASGPRRPVAARPEGADPGPDRTLPAILVGWCAVAWGIAAKDGRYGAWAMAAVLLGTAAAAFATVRHRPPSESSVSASAGVAAGRGRAWGNAWLLVAITVGLGPIVRHPRYYAAGPLAAAADALAIVAGLLAAAVLVALSARPARGRPVPAGLAAARRVLGSPALFWVVLGLAGAAGVATIRAAPAPRIDVFHLLQVSTSGLAHGADMYRQQWAPSRAAYPVDGLFDVYPYLPLTSVLLAPSRLLLGDVRYGLLLALAAAAICARRLATGPRGGDGTVRDGGAGDAGAGGAGRGGADGRVVAVAVLPLLVVILPESMYALQQSWTEPLLVACLAAMVLAVRGGHGRTAVVALALALATKQHIALLLPVAAAWPRFGPRRTAVAAGAAALLVVPWVLAGPGDFVDDAVWTNLHYRVLGHSLSVPGWASHFGVTLGFAPAVVALVAAYAAAWRARGDATGFCLGAALVLLAVDLMNKQTFFNHYTLPMGLLVLAAAALGSGRGGQVAGVPAQAAAGQGSAAGEPGAAGQRRVEKRSSDAPS</sequence>
<keyword evidence="2" id="KW-0472">Membrane</keyword>
<evidence type="ECO:0000313" key="4">
    <source>
        <dbReference type="Proteomes" id="UP000032545"/>
    </source>
</evidence>
<evidence type="ECO:0008006" key="5">
    <source>
        <dbReference type="Google" id="ProtNLM"/>
    </source>
</evidence>
<feature type="transmembrane region" description="Helical" evidence="2">
    <location>
        <begin position="96"/>
        <end position="116"/>
    </location>
</feature>
<gene>
    <name evidence="3" type="ORF">FF36_02558</name>
</gene>
<evidence type="ECO:0000256" key="1">
    <source>
        <dbReference type="SAM" id="MobiDB-lite"/>
    </source>
</evidence>
<keyword evidence="2" id="KW-1133">Transmembrane helix</keyword>
<feature type="transmembrane region" description="Helical" evidence="2">
    <location>
        <begin position="430"/>
        <end position="448"/>
    </location>
</feature>
<proteinExistence type="predicted"/>
<feature type="transmembrane region" description="Helical" evidence="2">
    <location>
        <begin position="476"/>
        <end position="500"/>
    </location>
</feature>
<feature type="region of interest" description="Disordered" evidence="1">
    <location>
        <begin position="564"/>
        <end position="590"/>
    </location>
</feature>
<evidence type="ECO:0000256" key="2">
    <source>
        <dbReference type="SAM" id="Phobius"/>
    </source>
</evidence>
<feature type="transmembrane region" description="Helical" evidence="2">
    <location>
        <begin position="169"/>
        <end position="190"/>
    </location>
</feature>
<feature type="transmembrane region" description="Helical" evidence="2">
    <location>
        <begin position="401"/>
        <end position="423"/>
    </location>
</feature>
<protein>
    <recommendedName>
        <fullName evidence="5">DUF2029 domain-containing protein</fullName>
    </recommendedName>
</protein>